<dbReference type="RefSeq" id="WP_394846321.1">
    <property type="nucleotide sequence ID" value="NZ_CP089982.1"/>
</dbReference>
<dbReference type="PRINTS" id="PR00469">
    <property type="entry name" value="PNDRDTASEII"/>
</dbReference>
<keyword evidence="1" id="KW-0285">Flavoprotein</keyword>
<feature type="domain" description="FAD/NAD(P)-binding" evidence="3">
    <location>
        <begin position="183"/>
        <end position="285"/>
    </location>
</feature>
<dbReference type="InterPro" id="IPR050097">
    <property type="entry name" value="Ferredoxin-NADP_redctase_2"/>
</dbReference>
<protein>
    <submittedName>
        <fullName evidence="4">NAD(P)/FAD-dependent oxidoreductase</fullName>
    </submittedName>
</protein>
<sequence>MIHDVIIVGGSYAGLSAALQLARARRQVLVLDAGQRRNRFASSSHGFLGQDGASPGAIAAKARAEVLAYPTVAWYDAMATDARATPDGFVVKTGADVFRAKRIILATGVVDELPNVPGLVERWGKTVFHCPYCHGYELGLGRLGVLATSPLSSFHAMLVSEWAAPGQMTLFVLEGFELDADQAAQLTARGIRIEREPVVAATGEAPALNVHLRDGRIIPLDGLFAHSHTHLANPFAEQLGCELEAGHSGWFYKTDAMKETTVPGVFACGDNSVAAGSVATAVGDGVRAGTAAHRSLVFPR</sequence>
<dbReference type="SUPFAM" id="SSF51905">
    <property type="entry name" value="FAD/NAD(P)-binding domain"/>
    <property type="match status" value="1"/>
</dbReference>
<dbReference type="Proteomes" id="UP001379533">
    <property type="component" value="Chromosome"/>
</dbReference>
<evidence type="ECO:0000256" key="1">
    <source>
        <dbReference type="ARBA" id="ARBA00022630"/>
    </source>
</evidence>
<gene>
    <name evidence="4" type="ORF">LZC95_02510</name>
</gene>
<evidence type="ECO:0000313" key="5">
    <source>
        <dbReference type="Proteomes" id="UP001379533"/>
    </source>
</evidence>
<dbReference type="Gene3D" id="3.50.50.60">
    <property type="entry name" value="FAD/NAD(P)-binding domain"/>
    <property type="match status" value="2"/>
</dbReference>
<evidence type="ECO:0000256" key="2">
    <source>
        <dbReference type="ARBA" id="ARBA00023002"/>
    </source>
</evidence>
<dbReference type="PANTHER" id="PTHR48105">
    <property type="entry name" value="THIOREDOXIN REDUCTASE 1-RELATED-RELATED"/>
    <property type="match status" value="1"/>
</dbReference>
<feature type="domain" description="FAD/NAD(P)-binding" evidence="3">
    <location>
        <begin position="3"/>
        <end position="140"/>
    </location>
</feature>
<organism evidence="4 5">
    <name type="scientific">Pendulispora brunnea</name>
    <dbReference type="NCBI Taxonomy" id="2905690"/>
    <lineage>
        <taxon>Bacteria</taxon>
        <taxon>Pseudomonadati</taxon>
        <taxon>Myxococcota</taxon>
        <taxon>Myxococcia</taxon>
        <taxon>Myxococcales</taxon>
        <taxon>Sorangiineae</taxon>
        <taxon>Pendulisporaceae</taxon>
        <taxon>Pendulispora</taxon>
    </lineage>
</organism>
<keyword evidence="2" id="KW-0560">Oxidoreductase</keyword>
<dbReference type="InterPro" id="IPR036188">
    <property type="entry name" value="FAD/NAD-bd_sf"/>
</dbReference>
<dbReference type="EMBL" id="CP089982">
    <property type="protein sequence ID" value="WXA95713.1"/>
    <property type="molecule type" value="Genomic_DNA"/>
</dbReference>
<proteinExistence type="predicted"/>
<evidence type="ECO:0000259" key="3">
    <source>
        <dbReference type="Pfam" id="PF07992"/>
    </source>
</evidence>
<accession>A0ABZ2KAL1</accession>
<dbReference type="InterPro" id="IPR023753">
    <property type="entry name" value="FAD/NAD-binding_dom"/>
</dbReference>
<name>A0ABZ2KAL1_9BACT</name>
<dbReference type="Pfam" id="PF07992">
    <property type="entry name" value="Pyr_redox_2"/>
    <property type="match status" value="2"/>
</dbReference>
<reference evidence="4 5" key="1">
    <citation type="submission" date="2021-12" db="EMBL/GenBank/DDBJ databases">
        <title>Discovery of the Pendulisporaceae a myxobacterial family with distinct sporulation behavior and unique specialized metabolism.</title>
        <authorList>
            <person name="Garcia R."/>
            <person name="Popoff A."/>
            <person name="Bader C.D."/>
            <person name="Loehr J."/>
            <person name="Walesch S."/>
            <person name="Walt C."/>
            <person name="Boldt J."/>
            <person name="Bunk B."/>
            <person name="Haeckl F.J.F.P.J."/>
            <person name="Gunesch A.P."/>
            <person name="Birkelbach J."/>
            <person name="Nuebel U."/>
            <person name="Pietschmann T."/>
            <person name="Bach T."/>
            <person name="Mueller R."/>
        </authorList>
    </citation>
    <scope>NUCLEOTIDE SEQUENCE [LARGE SCALE GENOMIC DNA]</scope>
    <source>
        <strain evidence="4 5">MSr12523</strain>
    </source>
</reference>
<keyword evidence="5" id="KW-1185">Reference proteome</keyword>
<dbReference type="PRINTS" id="PR00368">
    <property type="entry name" value="FADPNR"/>
</dbReference>
<evidence type="ECO:0000313" key="4">
    <source>
        <dbReference type="EMBL" id="WXA95713.1"/>
    </source>
</evidence>